<keyword evidence="5" id="KW-1185">Reference proteome</keyword>
<organism evidence="4 5">
    <name type="scientific">Neonectria punicea</name>
    <dbReference type="NCBI Taxonomy" id="979145"/>
    <lineage>
        <taxon>Eukaryota</taxon>
        <taxon>Fungi</taxon>
        <taxon>Dikarya</taxon>
        <taxon>Ascomycota</taxon>
        <taxon>Pezizomycotina</taxon>
        <taxon>Sordariomycetes</taxon>
        <taxon>Hypocreomycetidae</taxon>
        <taxon>Hypocreales</taxon>
        <taxon>Nectriaceae</taxon>
        <taxon>Neonectria</taxon>
    </lineage>
</organism>
<dbReference type="Pfam" id="PF00023">
    <property type="entry name" value="Ank"/>
    <property type="match status" value="1"/>
</dbReference>
<gene>
    <name evidence="4" type="ORF">QQX98_011883</name>
</gene>
<dbReference type="InterPro" id="IPR050776">
    <property type="entry name" value="Ank_Repeat/CDKN_Inhibitor"/>
</dbReference>
<evidence type="ECO:0000313" key="4">
    <source>
        <dbReference type="EMBL" id="KAK7398739.1"/>
    </source>
</evidence>
<reference evidence="4 5" key="1">
    <citation type="journal article" date="2025" name="Microbiol. Resour. Announc.">
        <title>Draft genome sequences for Neonectria magnoliae and Neonectria punicea, canker pathogens of Liriodendron tulipifera and Acer saccharum in West Virginia.</title>
        <authorList>
            <person name="Petronek H.M."/>
            <person name="Kasson M.T."/>
            <person name="Metheny A.M."/>
            <person name="Stauder C.M."/>
            <person name="Lovett B."/>
            <person name="Lynch S.C."/>
            <person name="Garnas J.R."/>
            <person name="Kasson L.R."/>
            <person name="Stajich J.E."/>
        </authorList>
    </citation>
    <scope>NUCLEOTIDE SEQUENCE [LARGE SCALE GENOMIC DNA]</scope>
    <source>
        <strain evidence="4 5">NRRL 64653</strain>
    </source>
</reference>
<dbReference type="Proteomes" id="UP001498476">
    <property type="component" value="Unassembled WGS sequence"/>
</dbReference>
<dbReference type="EMBL" id="JAZAVJ010000309">
    <property type="protein sequence ID" value="KAK7398739.1"/>
    <property type="molecule type" value="Genomic_DNA"/>
</dbReference>
<protein>
    <recommendedName>
        <fullName evidence="6">Ankyrin</fullName>
    </recommendedName>
</protein>
<comment type="caution">
    <text evidence="4">The sequence shown here is derived from an EMBL/GenBank/DDBJ whole genome shotgun (WGS) entry which is preliminary data.</text>
</comment>
<proteinExistence type="predicted"/>
<evidence type="ECO:0000256" key="1">
    <source>
        <dbReference type="ARBA" id="ARBA00022737"/>
    </source>
</evidence>
<dbReference type="PROSITE" id="PS50297">
    <property type="entry name" value="ANK_REP_REGION"/>
    <property type="match status" value="1"/>
</dbReference>
<keyword evidence="2 3" id="KW-0040">ANK repeat</keyword>
<dbReference type="InterPro" id="IPR036770">
    <property type="entry name" value="Ankyrin_rpt-contain_sf"/>
</dbReference>
<keyword evidence="1" id="KW-0677">Repeat</keyword>
<evidence type="ECO:0000256" key="3">
    <source>
        <dbReference type="PROSITE-ProRule" id="PRU00023"/>
    </source>
</evidence>
<dbReference type="Gene3D" id="1.25.40.20">
    <property type="entry name" value="Ankyrin repeat-containing domain"/>
    <property type="match status" value="2"/>
</dbReference>
<dbReference type="SUPFAM" id="SSF48403">
    <property type="entry name" value="Ankyrin repeat"/>
    <property type="match status" value="1"/>
</dbReference>
<dbReference type="PROSITE" id="PS50088">
    <property type="entry name" value="ANK_REPEAT"/>
    <property type="match status" value="1"/>
</dbReference>
<dbReference type="PANTHER" id="PTHR24201">
    <property type="entry name" value="ANK_REP_REGION DOMAIN-CONTAINING PROTEIN"/>
    <property type="match status" value="1"/>
</dbReference>
<dbReference type="PANTHER" id="PTHR24201:SF2">
    <property type="entry name" value="ANKYRIN REPEAT DOMAIN-CONTAINING PROTEIN 42"/>
    <property type="match status" value="1"/>
</dbReference>
<dbReference type="SMART" id="SM00248">
    <property type="entry name" value="ANK"/>
    <property type="match status" value="3"/>
</dbReference>
<evidence type="ECO:0000256" key="2">
    <source>
        <dbReference type="ARBA" id="ARBA00023043"/>
    </source>
</evidence>
<dbReference type="InterPro" id="IPR002110">
    <property type="entry name" value="Ankyrin_rpt"/>
</dbReference>
<feature type="repeat" description="ANK" evidence="3">
    <location>
        <begin position="168"/>
        <end position="194"/>
    </location>
</feature>
<sequence length="326" mass="35679">MDPGKVQLHYIFPEWFLKYIARLRVTAHVTLVPLYVCITTPAVRQEPAAIFDAIKARNITATQRLLLSGDASIYDVSSQPVEMIIDDILINNSIAGTPVGDLSSHVLADVRSAFRLSVEDLDGSYRDCKGLSHLHEVLLGIDQHHSTLSECLACGEITWESINTADRRGRTPVIWAAEFGHANALRLFLQAGADPSQCGPAVCRFQPLLTLAISSPAAQRGDVPALDSIRMLLQANADINAKDGSGRAVVHMAAAKKNILVLRIIEQHAGRKVDWRALTPKGESVVDIAQLISTPCGFLTFVQDLWTTEGCEDVFWDAVEDGSIYR</sequence>
<name>A0ABR1GKQ4_9HYPO</name>
<evidence type="ECO:0008006" key="6">
    <source>
        <dbReference type="Google" id="ProtNLM"/>
    </source>
</evidence>
<evidence type="ECO:0000313" key="5">
    <source>
        <dbReference type="Proteomes" id="UP001498476"/>
    </source>
</evidence>
<accession>A0ABR1GKQ4</accession>